<keyword evidence="1" id="KW-0813">Transport</keyword>
<organism evidence="4 5">
    <name type="scientific">Shiella aurantiaca</name>
    <dbReference type="NCBI Taxonomy" id="3058365"/>
    <lineage>
        <taxon>Bacteria</taxon>
        <taxon>Pseudomonadati</taxon>
        <taxon>Bacteroidota</taxon>
        <taxon>Cytophagia</taxon>
        <taxon>Cytophagales</taxon>
        <taxon>Shiellaceae</taxon>
        <taxon>Shiella</taxon>
    </lineage>
</organism>
<proteinExistence type="inferred from homology"/>
<comment type="subcellular location">
    <subcellularLocation>
        <location evidence="1">Cell outer membrane</location>
        <topology evidence="1">Multi-pass membrane protein</topology>
    </subcellularLocation>
</comment>
<dbReference type="SUPFAM" id="SSF56935">
    <property type="entry name" value="Porins"/>
    <property type="match status" value="1"/>
</dbReference>
<dbReference type="InterPro" id="IPR008969">
    <property type="entry name" value="CarboxyPept-like_regulatory"/>
</dbReference>
<accession>A0ABT8F0N8</accession>
<dbReference type="Proteomes" id="UP001168552">
    <property type="component" value="Unassembled WGS sequence"/>
</dbReference>
<dbReference type="Gene3D" id="2.60.40.1120">
    <property type="entry name" value="Carboxypeptidase-like, regulatory domain"/>
    <property type="match status" value="1"/>
</dbReference>
<keyword evidence="1" id="KW-1134">Transmembrane beta strand</keyword>
<feature type="signal peptide" evidence="2">
    <location>
        <begin position="1"/>
        <end position="20"/>
    </location>
</feature>
<dbReference type="EMBL" id="JAUHJS010000001">
    <property type="protein sequence ID" value="MDN4164011.1"/>
    <property type="molecule type" value="Genomic_DNA"/>
</dbReference>
<sequence length="795" mass="90266">MHKILAGFFLFLGLSSLSFAQQTFRLQGVVLDSAGMPLAQVSVREAKTQKGTATDSLGQFSFRLPADTYQLTFSSVGYQSASQEVVLRQDTRLQITLNQAIQVLSVVEVKENRVRDREENSLYTIDPIQTKRLPSAFGDFSKVIATLPGVVANNELSASYSVRGGNFDENLIYVNGFEVYRPFLVRAGQQEGLSFVNPDLVEKVEFSSGGWQPAYGDKLSSVLTIQYKKPEKAAGSVLLGLLGGTGHLEGVKGKRISYLMGLRHKRSTYLLNTLETQGQYLPNFTDFQGLVHIDLDKDPEDKKDSDTELSLLFSYARNRYLVVPSTRETEFGTFNQAFRLLVAFDGRELMEYDTYQGGVSLTRKVNQRLKHTVLASVVATREREYLDIEGGYRLCDVDKNTSSSTFNECIRERGIGTNYLYARNRLFGRLFTIEERSSYSSGKIHKVEWGISYSYQKVDDLLNEYAFVDSSDYVSVTYAINSEYQMRAHKASAFVQHTVLIGAYQTLTYGIRALYWGLGNDFLVSPRIQYAFRPQGREDWTLRFSAGAYHQTPFYRELRNQSGQVNEDVKPQRSYHFIAGSDYQFMMWGRTFKFLSEAYYKILRDVIPYEVNNVRIRYFGENMAKAYALGADFRVNGEFIPGTESWFSLGILQTKEDVENDGKGYIRRPSDQRITAAIFFQDHLPNNPSMRVNVNVQYGSGLPFGPPEDPANRSVFKGRPYARVDIGFSKEFDFLLKKPEKKGIKNIWLGAEILNLLGNDNVISYTWIKDVTSTTFAIPNSLSARFLNVKMVVRF</sequence>
<comment type="caution">
    <text evidence="4">The sequence shown here is derived from an EMBL/GenBank/DDBJ whole genome shotgun (WGS) entry which is preliminary data.</text>
</comment>
<keyword evidence="1" id="KW-0998">Cell outer membrane</keyword>
<keyword evidence="2" id="KW-0732">Signal</keyword>
<evidence type="ECO:0000256" key="1">
    <source>
        <dbReference type="PROSITE-ProRule" id="PRU01360"/>
    </source>
</evidence>
<evidence type="ECO:0000259" key="3">
    <source>
        <dbReference type="Pfam" id="PF07715"/>
    </source>
</evidence>
<dbReference type="InterPro" id="IPR039426">
    <property type="entry name" value="TonB-dep_rcpt-like"/>
</dbReference>
<evidence type="ECO:0000256" key="2">
    <source>
        <dbReference type="SAM" id="SignalP"/>
    </source>
</evidence>
<dbReference type="InterPro" id="IPR012910">
    <property type="entry name" value="Plug_dom"/>
</dbReference>
<protein>
    <submittedName>
        <fullName evidence="4">TonB-dependent receptor</fullName>
    </submittedName>
</protein>
<keyword evidence="1" id="KW-0472">Membrane</keyword>
<dbReference type="Pfam" id="PF07715">
    <property type="entry name" value="Plug"/>
    <property type="match status" value="1"/>
</dbReference>
<gene>
    <name evidence="4" type="ORF">QWY31_00780</name>
</gene>
<name>A0ABT8F0N8_9BACT</name>
<keyword evidence="5" id="KW-1185">Reference proteome</keyword>
<keyword evidence="4" id="KW-0675">Receptor</keyword>
<reference evidence="4" key="1">
    <citation type="submission" date="2023-06" db="EMBL/GenBank/DDBJ databases">
        <title>Cytophagales bacterium Strain LB-30, isolated from soil.</title>
        <authorList>
            <person name="Liu B."/>
        </authorList>
    </citation>
    <scope>NUCLEOTIDE SEQUENCE</scope>
    <source>
        <strain evidence="4">LB-30</strain>
    </source>
</reference>
<evidence type="ECO:0000313" key="4">
    <source>
        <dbReference type="EMBL" id="MDN4164011.1"/>
    </source>
</evidence>
<dbReference type="InterPro" id="IPR037066">
    <property type="entry name" value="Plug_dom_sf"/>
</dbReference>
<feature type="chain" id="PRO_5046981556" evidence="2">
    <location>
        <begin position="21"/>
        <end position="795"/>
    </location>
</feature>
<dbReference type="SUPFAM" id="SSF49464">
    <property type="entry name" value="Carboxypeptidase regulatory domain-like"/>
    <property type="match status" value="1"/>
</dbReference>
<comment type="similarity">
    <text evidence="1">Belongs to the TonB-dependent receptor family.</text>
</comment>
<feature type="domain" description="TonB-dependent receptor plug" evidence="3">
    <location>
        <begin position="137"/>
        <end position="217"/>
    </location>
</feature>
<dbReference type="PROSITE" id="PS52016">
    <property type="entry name" value="TONB_DEPENDENT_REC_3"/>
    <property type="match status" value="1"/>
</dbReference>
<evidence type="ECO:0000313" key="5">
    <source>
        <dbReference type="Proteomes" id="UP001168552"/>
    </source>
</evidence>
<dbReference type="RefSeq" id="WP_320002540.1">
    <property type="nucleotide sequence ID" value="NZ_JAUHJS010000001.1"/>
</dbReference>
<dbReference type="Gene3D" id="2.170.130.10">
    <property type="entry name" value="TonB-dependent receptor, plug domain"/>
    <property type="match status" value="1"/>
</dbReference>
<dbReference type="Pfam" id="PF13715">
    <property type="entry name" value="CarbopepD_reg_2"/>
    <property type="match status" value="1"/>
</dbReference>
<keyword evidence="1" id="KW-0812">Transmembrane</keyword>